<dbReference type="EMBL" id="PDCK01000040">
    <property type="protein sequence ID" value="PRQ52848.1"/>
    <property type="molecule type" value="Genomic_DNA"/>
</dbReference>
<reference evidence="2 3" key="1">
    <citation type="journal article" date="2018" name="Nat. Genet.">
        <title>The Rosa genome provides new insights in the design of modern roses.</title>
        <authorList>
            <person name="Bendahmane M."/>
        </authorList>
    </citation>
    <scope>NUCLEOTIDE SEQUENCE [LARGE SCALE GENOMIC DNA]</scope>
    <source>
        <strain evidence="3">cv. Old Blush</strain>
    </source>
</reference>
<dbReference type="OrthoDB" id="428577at2759"/>
<dbReference type="InterPro" id="IPR000626">
    <property type="entry name" value="Ubiquitin-like_dom"/>
</dbReference>
<gene>
    <name evidence="2" type="ORF">RchiOBHm_Chr2g0159951</name>
</gene>
<dbReference type="PANTHER" id="PTHR10621">
    <property type="entry name" value="UV EXCISION REPAIR PROTEIN RAD23"/>
    <property type="match status" value="1"/>
</dbReference>
<evidence type="ECO:0000313" key="3">
    <source>
        <dbReference type="Proteomes" id="UP000238479"/>
    </source>
</evidence>
<evidence type="ECO:0000259" key="1">
    <source>
        <dbReference type="PROSITE" id="PS50053"/>
    </source>
</evidence>
<dbReference type="Gene3D" id="3.10.20.90">
    <property type="entry name" value="Phosphatidylinositol 3-kinase Catalytic Subunit, Chain A, domain 1"/>
    <property type="match status" value="3"/>
</dbReference>
<dbReference type="GO" id="GO:0043130">
    <property type="term" value="F:ubiquitin binding"/>
    <property type="evidence" value="ECO:0007669"/>
    <property type="project" value="TreeGrafter"/>
</dbReference>
<dbReference type="OMA" id="HEFTIEV"/>
<dbReference type="SMART" id="SM00213">
    <property type="entry name" value="UBQ"/>
    <property type="match status" value="3"/>
</dbReference>
<dbReference type="GO" id="GO:0031593">
    <property type="term" value="F:polyubiquitin modification-dependent protein binding"/>
    <property type="evidence" value="ECO:0007669"/>
    <property type="project" value="TreeGrafter"/>
</dbReference>
<dbReference type="SUPFAM" id="SSF54236">
    <property type="entry name" value="Ubiquitin-like"/>
    <property type="match status" value="3"/>
</dbReference>
<protein>
    <recommendedName>
        <fullName evidence="1">Ubiquitin-like domain-containing protein</fullName>
    </recommendedName>
</protein>
<evidence type="ECO:0000313" key="2">
    <source>
        <dbReference type="EMBL" id="PRQ52848.1"/>
    </source>
</evidence>
<dbReference type="PANTHER" id="PTHR10621:SF39">
    <property type="entry name" value="UBIQUITIN-LIKE SUPERFAMILY PROTEIN"/>
    <property type="match status" value="1"/>
</dbReference>
<sequence>MRVIIIDTWGHEFTIEVGLKEPVLEIKRKVEQLLGIPAASQTLAVSEWELEDGLDMEDYPIVTEGTKIDLTIKCMEPHVSQSTQIQIIVKSSATQHQLEVFRTETVGSLKEKIHIIDGTPIKRMSLFFSGIELEEDFRKLSEYGICEFSEIALLLKTMNCLKDVPPSRRLSIVVQTSSSLLNSASIPLKMEDSSTVNDLRQLLLSSKFIPADDYLFIHKQRTMRDNCSLKWHGVEDGDSIYVFKGTVYRSGY</sequence>
<feature type="domain" description="Ubiquitin-like" evidence="1">
    <location>
        <begin position="170"/>
        <end position="242"/>
    </location>
</feature>
<dbReference type="Pfam" id="PF00240">
    <property type="entry name" value="ubiquitin"/>
    <property type="match status" value="3"/>
</dbReference>
<name>A0A2P6S2D2_ROSCH</name>
<dbReference type="GO" id="GO:0043161">
    <property type="term" value="P:proteasome-mediated ubiquitin-dependent protein catabolic process"/>
    <property type="evidence" value="ECO:0007669"/>
    <property type="project" value="TreeGrafter"/>
</dbReference>
<dbReference type="CDD" id="cd17039">
    <property type="entry name" value="Ubl_ubiquitin_like"/>
    <property type="match status" value="2"/>
</dbReference>
<dbReference type="AlphaFoldDB" id="A0A2P6S2D2"/>
<dbReference type="InterPro" id="IPR029071">
    <property type="entry name" value="Ubiquitin-like_domsf"/>
</dbReference>
<keyword evidence="3" id="KW-1185">Reference proteome</keyword>
<organism evidence="2 3">
    <name type="scientific">Rosa chinensis</name>
    <name type="common">China rose</name>
    <dbReference type="NCBI Taxonomy" id="74649"/>
    <lineage>
        <taxon>Eukaryota</taxon>
        <taxon>Viridiplantae</taxon>
        <taxon>Streptophyta</taxon>
        <taxon>Embryophyta</taxon>
        <taxon>Tracheophyta</taxon>
        <taxon>Spermatophyta</taxon>
        <taxon>Magnoliopsida</taxon>
        <taxon>eudicotyledons</taxon>
        <taxon>Gunneridae</taxon>
        <taxon>Pentapetalae</taxon>
        <taxon>rosids</taxon>
        <taxon>fabids</taxon>
        <taxon>Rosales</taxon>
        <taxon>Rosaceae</taxon>
        <taxon>Rosoideae</taxon>
        <taxon>Rosoideae incertae sedis</taxon>
        <taxon>Rosa</taxon>
    </lineage>
</organism>
<dbReference type="Proteomes" id="UP000238479">
    <property type="component" value="Chromosome 2"/>
</dbReference>
<dbReference type="PROSITE" id="PS50053">
    <property type="entry name" value="UBIQUITIN_2"/>
    <property type="match status" value="3"/>
</dbReference>
<feature type="domain" description="Ubiquitin-like" evidence="1">
    <location>
        <begin position="85"/>
        <end position="156"/>
    </location>
</feature>
<dbReference type="GO" id="GO:0070628">
    <property type="term" value="F:proteasome binding"/>
    <property type="evidence" value="ECO:0007669"/>
    <property type="project" value="TreeGrafter"/>
</dbReference>
<dbReference type="GO" id="GO:0005654">
    <property type="term" value="C:nucleoplasm"/>
    <property type="evidence" value="ECO:0007669"/>
    <property type="project" value="TreeGrafter"/>
</dbReference>
<proteinExistence type="predicted"/>
<dbReference type="Gramene" id="PRQ52848">
    <property type="protein sequence ID" value="PRQ52848"/>
    <property type="gene ID" value="RchiOBHm_Chr2g0159951"/>
</dbReference>
<feature type="domain" description="Ubiquitin-like" evidence="1">
    <location>
        <begin position="1"/>
        <end position="61"/>
    </location>
</feature>
<accession>A0A2P6S2D2</accession>
<comment type="caution">
    <text evidence="2">The sequence shown here is derived from an EMBL/GenBank/DDBJ whole genome shotgun (WGS) entry which is preliminary data.</text>
</comment>
<dbReference type="STRING" id="74649.A0A2P6S2D2"/>
<dbReference type="GO" id="GO:0005829">
    <property type="term" value="C:cytosol"/>
    <property type="evidence" value="ECO:0007669"/>
    <property type="project" value="TreeGrafter"/>
</dbReference>